<protein>
    <submittedName>
        <fullName evidence="9">Uncharacterized protein</fullName>
    </submittedName>
</protein>
<dbReference type="Gene3D" id="3.30.450.20">
    <property type="entry name" value="PAS domain"/>
    <property type="match status" value="1"/>
</dbReference>
<evidence type="ECO:0000256" key="6">
    <source>
        <dbReference type="ARBA" id="ARBA00023180"/>
    </source>
</evidence>
<sequence>MSPKYSANPAALAVAQVIDQAALTSEEEVGEEEGLEEDEDEDSGGVGRRSVISDAEARLRLAGSLDDLLTDSEEEYLRSLTTGRELGHTASPAELPASASRDAQDPGRIVTKFLQLVESQQRLGENCTAGTDFQLEGVVDRYGQERFRYQAELTVKMANLLTRLWKFSPDVMDNENLLKALVLSLTQADDDIFAAGNCYDHEQYKDYHLFCPFAYRLPKGPILLKDLAVEYDYLSNTSEWYYTARKNAEKAILRSDGG</sequence>
<feature type="region of interest" description="Disordered" evidence="8">
    <location>
        <begin position="23"/>
        <end position="50"/>
    </location>
</feature>
<dbReference type="OrthoDB" id="2129233at2759"/>
<keyword evidence="5" id="KW-0675">Receptor</keyword>
<evidence type="ECO:0000256" key="3">
    <source>
        <dbReference type="ARBA" id="ARBA00022475"/>
    </source>
</evidence>
<dbReference type="InterPro" id="IPR043458">
    <property type="entry name" value="GPR158/179"/>
</dbReference>
<dbReference type="GO" id="GO:0005886">
    <property type="term" value="C:plasma membrane"/>
    <property type="evidence" value="ECO:0007669"/>
    <property type="project" value="UniProtKB-SubCell"/>
</dbReference>
<evidence type="ECO:0000256" key="2">
    <source>
        <dbReference type="ARBA" id="ARBA00007242"/>
    </source>
</evidence>
<keyword evidence="3" id="KW-0472">Membrane</keyword>
<evidence type="ECO:0000256" key="5">
    <source>
        <dbReference type="ARBA" id="ARBA00023170"/>
    </source>
</evidence>
<keyword evidence="10" id="KW-1185">Reference proteome</keyword>
<dbReference type="AlphaFoldDB" id="A0A6A4VQM7"/>
<dbReference type="PANTHER" id="PTHR32546:SF29">
    <property type="entry name" value="G-PROTEIN COUPLED RECEPTORS FAMILY 3 PROFILE DOMAIN-CONTAINING PROTEIN"/>
    <property type="match status" value="1"/>
</dbReference>
<dbReference type="Proteomes" id="UP000440578">
    <property type="component" value="Unassembled WGS sequence"/>
</dbReference>
<comment type="subcellular location">
    <subcellularLocation>
        <location evidence="1">Cell membrane</location>
        <topology evidence="1">Multi-pass membrane protein</topology>
    </subcellularLocation>
</comment>
<feature type="compositionally biased region" description="Acidic residues" evidence="8">
    <location>
        <begin position="25"/>
        <end position="43"/>
    </location>
</feature>
<keyword evidence="4" id="KW-0297">G-protein coupled receptor</keyword>
<gene>
    <name evidence="9" type="ORF">FJT64_009069</name>
</gene>
<accession>A0A6A4VQM7</accession>
<keyword evidence="7" id="KW-0807">Transducer</keyword>
<dbReference type="EMBL" id="VIIS01001780">
    <property type="protein sequence ID" value="KAF0293002.1"/>
    <property type="molecule type" value="Genomic_DNA"/>
</dbReference>
<proteinExistence type="inferred from homology"/>
<dbReference type="PANTHER" id="PTHR32546">
    <property type="entry name" value="G-PROTEIN COUPLED RECEPTOR 158-RELATED"/>
    <property type="match status" value="1"/>
</dbReference>
<evidence type="ECO:0000313" key="9">
    <source>
        <dbReference type="EMBL" id="KAF0293002.1"/>
    </source>
</evidence>
<reference evidence="9 10" key="1">
    <citation type="submission" date="2019-07" db="EMBL/GenBank/DDBJ databases">
        <title>Draft genome assembly of a fouling barnacle, Amphibalanus amphitrite (Darwin, 1854): The first reference genome for Thecostraca.</title>
        <authorList>
            <person name="Kim W."/>
        </authorList>
    </citation>
    <scope>NUCLEOTIDE SEQUENCE [LARGE SCALE GENOMIC DNA]</scope>
    <source>
        <strain evidence="9">SNU_AA5</strain>
        <tissue evidence="9">Soma without cirri and trophi</tissue>
    </source>
</reference>
<feature type="region of interest" description="Disordered" evidence="8">
    <location>
        <begin position="81"/>
        <end position="103"/>
    </location>
</feature>
<evidence type="ECO:0000256" key="1">
    <source>
        <dbReference type="ARBA" id="ARBA00004651"/>
    </source>
</evidence>
<comment type="caution">
    <text evidence="9">The sequence shown here is derived from an EMBL/GenBank/DDBJ whole genome shotgun (WGS) entry which is preliminary data.</text>
</comment>
<comment type="similarity">
    <text evidence="2">Belongs to the G-protein coupled receptor 3 family.</text>
</comment>
<keyword evidence="6" id="KW-0325">Glycoprotein</keyword>
<dbReference type="GO" id="GO:0004930">
    <property type="term" value="F:G protein-coupled receptor activity"/>
    <property type="evidence" value="ECO:0007669"/>
    <property type="project" value="UniProtKB-KW"/>
</dbReference>
<evidence type="ECO:0000256" key="8">
    <source>
        <dbReference type="SAM" id="MobiDB-lite"/>
    </source>
</evidence>
<evidence type="ECO:0000256" key="7">
    <source>
        <dbReference type="ARBA" id="ARBA00023224"/>
    </source>
</evidence>
<evidence type="ECO:0000256" key="4">
    <source>
        <dbReference type="ARBA" id="ARBA00023040"/>
    </source>
</evidence>
<evidence type="ECO:0000313" key="10">
    <source>
        <dbReference type="Proteomes" id="UP000440578"/>
    </source>
</evidence>
<name>A0A6A4VQM7_AMPAM</name>
<keyword evidence="3" id="KW-1003">Cell membrane</keyword>
<organism evidence="9 10">
    <name type="scientific">Amphibalanus amphitrite</name>
    <name type="common">Striped barnacle</name>
    <name type="synonym">Balanus amphitrite</name>
    <dbReference type="NCBI Taxonomy" id="1232801"/>
    <lineage>
        <taxon>Eukaryota</taxon>
        <taxon>Metazoa</taxon>
        <taxon>Ecdysozoa</taxon>
        <taxon>Arthropoda</taxon>
        <taxon>Crustacea</taxon>
        <taxon>Multicrustacea</taxon>
        <taxon>Cirripedia</taxon>
        <taxon>Thoracica</taxon>
        <taxon>Thoracicalcarea</taxon>
        <taxon>Balanomorpha</taxon>
        <taxon>Balanoidea</taxon>
        <taxon>Balanidae</taxon>
        <taxon>Amphibalaninae</taxon>
        <taxon>Amphibalanus</taxon>
    </lineage>
</organism>